<accession>A0A840Y441</accession>
<organism evidence="3 4">
    <name type="scientific">Neoroseomonas alkaliterrae</name>
    <dbReference type="NCBI Taxonomy" id="1452450"/>
    <lineage>
        <taxon>Bacteria</taxon>
        <taxon>Pseudomonadati</taxon>
        <taxon>Pseudomonadota</taxon>
        <taxon>Alphaproteobacteria</taxon>
        <taxon>Acetobacterales</taxon>
        <taxon>Acetobacteraceae</taxon>
        <taxon>Neoroseomonas</taxon>
    </lineage>
</organism>
<evidence type="ECO:0000259" key="2">
    <source>
        <dbReference type="Pfam" id="PF05425"/>
    </source>
</evidence>
<feature type="transmembrane region" description="Helical" evidence="1">
    <location>
        <begin position="54"/>
        <end position="75"/>
    </location>
</feature>
<comment type="caution">
    <text evidence="3">The sequence shown here is derived from an EMBL/GenBank/DDBJ whole genome shotgun (WGS) entry which is preliminary data.</text>
</comment>
<evidence type="ECO:0000313" key="4">
    <source>
        <dbReference type="Proteomes" id="UP000562254"/>
    </source>
</evidence>
<keyword evidence="1" id="KW-0812">Transmembrane</keyword>
<feature type="transmembrane region" description="Helical" evidence="1">
    <location>
        <begin position="132"/>
        <end position="151"/>
    </location>
</feature>
<dbReference type="RefSeq" id="WP_184486533.1">
    <property type="nucleotide sequence ID" value="NZ_JAAEDJ010000019.1"/>
</dbReference>
<keyword evidence="4" id="KW-1185">Reference proteome</keyword>
<dbReference type="AlphaFoldDB" id="A0A840Y441"/>
<feature type="domain" description="Copper resistance protein D" evidence="2">
    <location>
        <begin position="47"/>
        <end position="148"/>
    </location>
</feature>
<protein>
    <submittedName>
        <fullName evidence="3">Putative membrane protein</fullName>
    </submittedName>
</protein>
<keyword evidence="1" id="KW-0472">Membrane</keyword>
<gene>
    <name evidence="3" type="ORF">FHS88_003289</name>
</gene>
<sequence length="153" mass="16655">MATTLYVLHLLGAVVWVGGMAFAILMLRPAAHEALEPPQRIALMEGVFRRFFRMLWHVVPVVILTGWAMWIGWYWGFAASIWHVHAMHLAGLGMAGVFLFVALGPWARMRAAVAAGDRAAAAAALDTIRKAVTFNLMLGLLTVAVAGWGRFGG</sequence>
<dbReference type="InterPro" id="IPR008457">
    <property type="entry name" value="Cu-R_CopD_dom"/>
</dbReference>
<dbReference type="GO" id="GO:0016020">
    <property type="term" value="C:membrane"/>
    <property type="evidence" value="ECO:0007669"/>
    <property type="project" value="InterPro"/>
</dbReference>
<dbReference type="Pfam" id="PF05425">
    <property type="entry name" value="CopD"/>
    <property type="match status" value="1"/>
</dbReference>
<keyword evidence="1" id="KW-1133">Transmembrane helix</keyword>
<dbReference type="EMBL" id="JACIJE010000010">
    <property type="protein sequence ID" value="MBB5691137.1"/>
    <property type="molecule type" value="Genomic_DNA"/>
</dbReference>
<reference evidence="3 4" key="1">
    <citation type="submission" date="2020-08" db="EMBL/GenBank/DDBJ databases">
        <title>Genomic Encyclopedia of Type Strains, Phase IV (KMG-IV): sequencing the most valuable type-strain genomes for metagenomic binning, comparative biology and taxonomic classification.</title>
        <authorList>
            <person name="Goeker M."/>
        </authorList>
    </citation>
    <scope>NUCLEOTIDE SEQUENCE [LARGE SCALE GENOMIC DNA]</scope>
    <source>
        <strain evidence="3 4">DSM 25895</strain>
    </source>
</reference>
<proteinExistence type="predicted"/>
<feature type="transmembrane region" description="Helical" evidence="1">
    <location>
        <begin position="6"/>
        <end position="27"/>
    </location>
</feature>
<evidence type="ECO:0000313" key="3">
    <source>
        <dbReference type="EMBL" id="MBB5691137.1"/>
    </source>
</evidence>
<name>A0A840Y441_9PROT</name>
<evidence type="ECO:0000256" key="1">
    <source>
        <dbReference type="SAM" id="Phobius"/>
    </source>
</evidence>
<feature type="transmembrane region" description="Helical" evidence="1">
    <location>
        <begin position="81"/>
        <end position="103"/>
    </location>
</feature>
<dbReference type="Proteomes" id="UP000562254">
    <property type="component" value="Unassembled WGS sequence"/>
</dbReference>